<name>A0A7W1XAY5_9BACL</name>
<reference evidence="2 3" key="1">
    <citation type="submission" date="2020-07" db="EMBL/GenBank/DDBJ databases">
        <authorList>
            <person name="Feng H."/>
        </authorList>
    </citation>
    <scope>NUCLEOTIDE SEQUENCE [LARGE SCALE GENOMIC DNA]</scope>
    <source>
        <strain evidence="3">s-11</strain>
    </source>
</reference>
<feature type="transmembrane region" description="Helical" evidence="1">
    <location>
        <begin position="7"/>
        <end position="28"/>
    </location>
</feature>
<keyword evidence="1" id="KW-1133">Transmembrane helix</keyword>
<feature type="transmembrane region" description="Helical" evidence="1">
    <location>
        <begin position="34"/>
        <end position="55"/>
    </location>
</feature>
<proteinExistence type="predicted"/>
<sequence length="212" mass="24158">MNRNEKLKMIVLTLFVDVALPSVVYFILRQFGMSDVLALAFGSGVSVIRIILEFVRNRKIDALAFLMFLFFLVGIATSFFTGNARFMIAKDSLFTGIFALVMIGSAFVGRRPLIFYLGRQFAGSESFEQKWNELERFRHNLRVMTVVWGIGYLIEAIVRVIVVFTLSISMSVLVSPLLLAFTTLVLIVWTRLFVRHSRSKGKKTHDTKEELS</sequence>
<feature type="transmembrane region" description="Helical" evidence="1">
    <location>
        <begin position="92"/>
        <end position="109"/>
    </location>
</feature>
<comment type="caution">
    <text evidence="2">The sequence shown here is derived from an EMBL/GenBank/DDBJ whole genome shotgun (WGS) entry which is preliminary data.</text>
</comment>
<dbReference type="AlphaFoldDB" id="A0A7W1XAY5"/>
<dbReference type="OrthoDB" id="4544430at2"/>
<gene>
    <name evidence="2" type="ORF">H1164_10500</name>
</gene>
<evidence type="ECO:0000313" key="2">
    <source>
        <dbReference type="EMBL" id="MBA4543325.1"/>
    </source>
</evidence>
<dbReference type="Proteomes" id="UP000530514">
    <property type="component" value="Unassembled WGS sequence"/>
</dbReference>
<dbReference type="NCBIfam" id="NF041646">
    <property type="entry name" value="VC0807_fam"/>
    <property type="match status" value="1"/>
</dbReference>
<organism evidence="2 3">
    <name type="scientific">Thermoactinomyces daqus</name>
    <dbReference type="NCBI Taxonomy" id="1329516"/>
    <lineage>
        <taxon>Bacteria</taxon>
        <taxon>Bacillati</taxon>
        <taxon>Bacillota</taxon>
        <taxon>Bacilli</taxon>
        <taxon>Bacillales</taxon>
        <taxon>Thermoactinomycetaceae</taxon>
        <taxon>Thermoactinomyces</taxon>
    </lineage>
</organism>
<keyword evidence="1" id="KW-0812">Transmembrane</keyword>
<feature type="transmembrane region" description="Helical" evidence="1">
    <location>
        <begin position="62"/>
        <end position="80"/>
    </location>
</feature>
<feature type="transmembrane region" description="Helical" evidence="1">
    <location>
        <begin position="146"/>
        <end position="168"/>
    </location>
</feature>
<evidence type="ECO:0008006" key="4">
    <source>
        <dbReference type="Google" id="ProtNLM"/>
    </source>
</evidence>
<feature type="transmembrane region" description="Helical" evidence="1">
    <location>
        <begin position="174"/>
        <end position="194"/>
    </location>
</feature>
<dbReference type="RefSeq" id="WP_033100047.1">
    <property type="nucleotide sequence ID" value="NZ_JACEIP010000014.1"/>
</dbReference>
<accession>A0A7W1XAY5</accession>
<keyword evidence="1" id="KW-0472">Membrane</keyword>
<dbReference type="EMBL" id="JACEIP010000014">
    <property type="protein sequence ID" value="MBA4543325.1"/>
    <property type="molecule type" value="Genomic_DNA"/>
</dbReference>
<keyword evidence="3" id="KW-1185">Reference proteome</keyword>
<evidence type="ECO:0000313" key="3">
    <source>
        <dbReference type="Proteomes" id="UP000530514"/>
    </source>
</evidence>
<protein>
    <recommendedName>
        <fullName evidence="4">Intracellular septation protein A</fullName>
    </recommendedName>
</protein>
<evidence type="ECO:0000256" key="1">
    <source>
        <dbReference type="SAM" id="Phobius"/>
    </source>
</evidence>